<accession>A0A1T3D717</accession>
<comment type="similarity">
    <text evidence="1 5">Belongs to the transferase hexapeptide repeat family.</text>
</comment>
<dbReference type="PANTHER" id="PTHR42811">
    <property type="entry name" value="SERINE ACETYLTRANSFERASE"/>
    <property type="match status" value="1"/>
</dbReference>
<proteinExistence type="inferred from homology"/>
<dbReference type="CDD" id="cd03354">
    <property type="entry name" value="LbH_SAT"/>
    <property type="match status" value="1"/>
</dbReference>
<dbReference type="EMBL" id="UFYD01000001">
    <property type="protein sequence ID" value="STC99386.1"/>
    <property type="molecule type" value="Genomic_DNA"/>
</dbReference>
<dbReference type="Proteomes" id="UP000254876">
    <property type="component" value="Unassembled WGS sequence"/>
</dbReference>
<dbReference type="EMBL" id="MAHS01000010">
    <property type="protein sequence ID" value="OPB49075.1"/>
    <property type="molecule type" value="Genomic_DNA"/>
</dbReference>
<dbReference type="PIRSF" id="PIRSF000441">
    <property type="entry name" value="CysE"/>
    <property type="match status" value="1"/>
</dbReference>
<dbReference type="InterPro" id="IPR045304">
    <property type="entry name" value="LbH_SAT"/>
</dbReference>
<keyword evidence="3" id="KW-0677">Repeat</keyword>
<dbReference type="InterPro" id="IPR005881">
    <property type="entry name" value="Ser_O-AcTrfase"/>
</dbReference>
<evidence type="ECO:0000313" key="7">
    <source>
        <dbReference type="EMBL" id="OPB49075.1"/>
    </source>
</evidence>
<protein>
    <recommendedName>
        <fullName evidence="5">Serine acetyltransferase</fullName>
        <ecNumber evidence="5">2.3.1.30</ecNumber>
    </recommendedName>
</protein>
<dbReference type="SUPFAM" id="SSF51161">
    <property type="entry name" value="Trimeric LpxA-like enzymes"/>
    <property type="match status" value="1"/>
</dbReference>
<dbReference type="Pfam" id="PF00132">
    <property type="entry name" value="Hexapep"/>
    <property type="match status" value="1"/>
</dbReference>
<dbReference type="EC" id="2.3.1.30" evidence="5"/>
<reference evidence="6 9" key="1">
    <citation type="submission" date="2016-02" db="EMBL/GenBank/DDBJ databases">
        <authorList>
            <person name="Nicholson A.C."/>
            <person name="Humrighouse B.W."/>
            <person name="Loparev V."/>
            <person name="Emery B."/>
            <person name="Graziano J."/>
            <person name="McQuiston J.R."/>
        </authorList>
    </citation>
    <scope>NUCLEOTIDE SEQUENCE [LARGE SCALE GENOMIC DNA]</scope>
    <source>
        <strain evidence="6 9">E6809</strain>
    </source>
</reference>
<dbReference type="RefSeq" id="WP_078411664.1">
    <property type="nucleotide sequence ID" value="NZ_CP014339.1"/>
</dbReference>
<evidence type="ECO:0000313" key="9">
    <source>
        <dbReference type="Proteomes" id="UP000189738"/>
    </source>
</evidence>
<comment type="catalytic activity">
    <reaction evidence="5">
        <text>L-serine + acetyl-CoA = O-acetyl-L-serine + CoA</text>
        <dbReference type="Rhea" id="RHEA:24560"/>
        <dbReference type="ChEBI" id="CHEBI:33384"/>
        <dbReference type="ChEBI" id="CHEBI:57287"/>
        <dbReference type="ChEBI" id="CHEBI:57288"/>
        <dbReference type="ChEBI" id="CHEBI:58340"/>
        <dbReference type="EC" id="2.3.1.30"/>
    </reaction>
</comment>
<reference evidence="8 10" key="3">
    <citation type="submission" date="2018-06" db="EMBL/GenBank/DDBJ databases">
        <authorList>
            <consortium name="Pathogen Informatics"/>
            <person name="Doyle S."/>
        </authorList>
    </citation>
    <scope>NUCLEOTIDE SEQUENCE [LARGE SCALE GENOMIC DNA]</scope>
    <source>
        <strain evidence="8 10">NCTC10588</strain>
    </source>
</reference>
<name>A0A1T3D717_9FLAO</name>
<keyword evidence="4 5" id="KW-0012">Acyltransferase</keyword>
<keyword evidence="2 5" id="KW-0808">Transferase</keyword>
<evidence type="ECO:0000256" key="5">
    <source>
        <dbReference type="PIRNR" id="PIRNR000441"/>
    </source>
</evidence>
<evidence type="ECO:0000313" key="6">
    <source>
        <dbReference type="EMBL" id="AQX49340.1"/>
    </source>
</evidence>
<dbReference type="GO" id="GO:0009001">
    <property type="term" value="F:serine O-acetyltransferase activity"/>
    <property type="evidence" value="ECO:0007669"/>
    <property type="project" value="UniProtKB-EC"/>
</dbReference>
<dbReference type="PROSITE" id="PS00101">
    <property type="entry name" value="HEXAPEP_TRANSFERASES"/>
    <property type="match status" value="1"/>
</dbReference>
<evidence type="ECO:0000313" key="10">
    <source>
        <dbReference type="Proteomes" id="UP000254876"/>
    </source>
</evidence>
<evidence type="ECO:0000256" key="2">
    <source>
        <dbReference type="ARBA" id="ARBA00022679"/>
    </source>
</evidence>
<dbReference type="GO" id="GO:0005737">
    <property type="term" value="C:cytoplasm"/>
    <property type="evidence" value="ECO:0007669"/>
    <property type="project" value="InterPro"/>
</dbReference>
<dbReference type="EMBL" id="CP014339">
    <property type="protein sequence ID" value="AQX49340.1"/>
    <property type="molecule type" value="Genomic_DNA"/>
</dbReference>
<evidence type="ECO:0000256" key="1">
    <source>
        <dbReference type="ARBA" id="ARBA00007274"/>
    </source>
</evidence>
<dbReference type="InterPro" id="IPR001451">
    <property type="entry name" value="Hexapep"/>
</dbReference>
<dbReference type="InterPro" id="IPR018357">
    <property type="entry name" value="Hexapep_transf_CS"/>
</dbReference>
<dbReference type="AlphaFoldDB" id="A0A1T3D717"/>
<evidence type="ECO:0000256" key="3">
    <source>
        <dbReference type="ARBA" id="ARBA00022737"/>
    </source>
</evidence>
<sequence>MNLKSYIKLDRMDYYPKFSKGFLVDFLLKTEQYWLRRFVKTLRKEEYYTFHNPNKILKYYYQRRKNILGRQLGFFIPAGCFGPGLKIYHYGSIIVNPKSKIGKNCTIHGNCCIGSKGILPDDSPIIGDNVDIGQGAQILGGITIADGVRIGAGSIVTKSVFEENVTIVGVPAKIISKNK</sequence>
<dbReference type="InterPro" id="IPR011004">
    <property type="entry name" value="Trimer_LpxA-like_sf"/>
</dbReference>
<evidence type="ECO:0000256" key="4">
    <source>
        <dbReference type="ARBA" id="ARBA00023315"/>
    </source>
</evidence>
<dbReference type="Gene3D" id="2.160.10.10">
    <property type="entry name" value="Hexapeptide repeat proteins"/>
    <property type="match status" value="1"/>
</dbReference>
<evidence type="ECO:0000313" key="8">
    <source>
        <dbReference type="EMBL" id="STC99386.1"/>
    </source>
</evidence>
<organism evidence="8 10">
    <name type="scientific">Elizabethkingia anophelis</name>
    <dbReference type="NCBI Taxonomy" id="1117645"/>
    <lineage>
        <taxon>Bacteria</taxon>
        <taxon>Pseudomonadati</taxon>
        <taxon>Bacteroidota</taxon>
        <taxon>Flavobacteriia</taxon>
        <taxon>Flavobacteriales</taxon>
        <taxon>Weeksellaceae</taxon>
        <taxon>Elizabethkingia</taxon>
    </lineage>
</organism>
<reference evidence="7" key="2">
    <citation type="submission" date="2016-06" db="EMBL/GenBank/DDBJ databases">
        <authorList>
            <person name="Nicholson A.C."/>
        </authorList>
    </citation>
    <scope>NUCLEOTIDE SEQUENCE [LARGE SCALE GENOMIC DNA]</scope>
    <source>
        <strain evidence="7">E6809</strain>
    </source>
</reference>
<dbReference type="GO" id="GO:0006535">
    <property type="term" value="P:cysteine biosynthetic process from serine"/>
    <property type="evidence" value="ECO:0007669"/>
    <property type="project" value="InterPro"/>
</dbReference>
<dbReference type="Proteomes" id="UP000189738">
    <property type="component" value="Chromosome"/>
</dbReference>
<gene>
    <name evidence="8" type="primary">cysE_2</name>
    <name evidence="6" type="ORF">AYC66_00975</name>
    <name evidence="7" type="ORF">BAY09_03305</name>
    <name evidence="8" type="ORF">NCTC10588_01292</name>
</gene>